<name>A0A4U6TS10_SETVI</name>
<dbReference type="Proteomes" id="UP000298652">
    <property type="component" value="Chromosome 7"/>
</dbReference>
<evidence type="ECO:0008006" key="3">
    <source>
        <dbReference type="Google" id="ProtNLM"/>
    </source>
</evidence>
<proteinExistence type="predicted"/>
<dbReference type="Gramene" id="TKW03499">
    <property type="protein sequence ID" value="TKW03499"/>
    <property type="gene ID" value="SEVIR_7G028800v2"/>
</dbReference>
<evidence type="ECO:0000313" key="1">
    <source>
        <dbReference type="EMBL" id="TKW03499.1"/>
    </source>
</evidence>
<gene>
    <name evidence="1" type="ORF">SEVIR_7G028800v2</name>
</gene>
<protein>
    <recommendedName>
        <fullName evidence="3">DUF4216 domain-containing protein</fullName>
    </recommendedName>
</protein>
<organism evidence="1 2">
    <name type="scientific">Setaria viridis</name>
    <name type="common">Green bristlegrass</name>
    <name type="synonym">Setaria italica subsp. viridis</name>
    <dbReference type="NCBI Taxonomy" id="4556"/>
    <lineage>
        <taxon>Eukaryota</taxon>
        <taxon>Viridiplantae</taxon>
        <taxon>Streptophyta</taxon>
        <taxon>Embryophyta</taxon>
        <taxon>Tracheophyta</taxon>
        <taxon>Spermatophyta</taxon>
        <taxon>Magnoliopsida</taxon>
        <taxon>Liliopsida</taxon>
        <taxon>Poales</taxon>
        <taxon>Poaceae</taxon>
        <taxon>PACMAD clade</taxon>
        <taxon>Panicoideae</taxon>
        <taxon>Panicodae</taxon>
        <taxon>Paniceae</taxon>
        <taxon>Cenchrinae</taxon>
        <taxon>Setaria</taxon>
    </lineage>
</organism>
<evidence type="ECO:0000313" key="2">
    <source>
        <dbReference type="Proteomes" id="UP000298652"/>
    </source>
</evidence>
<reference evidence="1" key="1">
    <citation type="submission" date="2019-03" db="EMBL/GenBank/DDBJ databases">
        <title>WGS assembly of Setaria viridis.</title>
        <authorList>
            <person name="Huang P."/>
            <person name="Jenkins J."/>
            <person name="Grimwood J."/>
            <person name="Barry K."/>
            <person name="Healey A."/>
            <person name="Mamidi S."/>
            <person name="Sreedasyam A."/>
            <person name="Shu S."/>
            <person name="Feldman M."/>
            <person name="Wu J."/>
            <person name="Yu Y."/>
            <person name="Chen C."/>
            <person name="Johnson J."/>
            <person name="Rokhsar D."/>
            <person name="Baxter I."/>
            <person name="Schmutz J."/>
            <person name="Brutnell T."/>
            <person name="Kellogg E."/>
        </authorList>
    </citation>
    <scope>NUCLEOTIDE SEQUENCE [LARGE SCALE GENOMIC DNA]</scope>
</reference>
<keyword evidence="2" id="KW-1185">Reference proteome</keyword>
<dbReference type="AlphaFoldDB" id="A0A4U6TS10"/>
<dbReference type="EMBL" id="CM016558">
    <property type="protein sequence ID" value="TKW03499.1"/>
    <property type="molecule type" value="Genomic_DNA"/>
</dbReference>
<dbReference type="PANTHER" id="PTHR48258:SF15">
    <property type="entry name" value="OS02G0543900 PROTEIN"/>
    <property type="match status" value="1"/>
</dbReference>
<dbReference type="PANTHER" id="PTHR48258">
    <property type="entry name" value="DUF4218 DOMAIN-CONTAINING PROTEIN-RELATED"/>
    <property type="match status" value="1"/>
</dbReference>
<sequence length="182" mass="20992">MGEVNIDWYGVVKMIYTLDFSAQKEVVLFECDWYDVPPANKSKDNPFFLGTQAEHVFYVKGSKKLDWWTVIRMKPRNMFAMPELVEEDNEGEIDFDSHDVGVQDMIDSHTQEELTHWTRLGIEGVIVDTSVIKKAHDDFVPEPTAMKLVDDEEDDTTNNYIDDGYVAPVNSNIKGMEEPFFI</sequence>
<accession>A0A4U6TS10</accession>